<dbReference type="Proteomes" id="UP000294558">
    <property type="component" value="Unassembled WGS sequence"/>
</dbReference>
<dbReference type="AlphaFoldDB" id="A0A4R7I3S8"/>
<accession>A0A4R7I3S8</accession>
<dbReference type="RefSeq" id="WP_133870536.1">
    <property type="nucleotide sequence ID" value="NZ_SOAU01000001.1"/>
</dbReference>
<protein>
    <submittedName>
        <fullName evidence="1">Uncharacterized protein</fullName>
    </submittedName>
</protein>
<keyword evidence="2" id="KW-1185">Reference proteome</keyword>
<dbReference type="OrthoDB" id="4803789at2"/>
<reference evidence="1 2" key="1">
    <citation type="submission" date="2019-03" db="EMBL/GenBank/DDBJ databases">
        <title>Sequencing the genomes of 1000 actinobacteria strains.</title>
        <authorList>
            <person name="Klenk H.-P."/>
        </authorList>
    </citation>
    <scope>NUCLEOTIDE SEQUENCE [LARGE SCALE GENOMIC DNA]</scope>
    <source>
        <strain evidence="1 2">DSM 18936</strain>
    </source>
</reference>
<organism evidence="1 2">
    <name type="scientific">Ilumatobacter fluminis</name>
    <dbReference type="NCBI Taxonomy" id="467091"/>
    <lineage>
        <taxon>Bacteria</taxon>
        <taxon>Bacillati</taxon>
        <taxon>Actinomycetota</taxon>
        <taxon>Acidimicrobiia</taxon>
        <taxon>Acidimicrobiales</taxon>
        <taxon>Ilumatobacteraceae</taxon>
        <taxon>Ilumatobacter</taxon>
    </lineage>
</organism>
<dbReference type="EMBL" id="SOAU01000001">
    <property type="protein sequence ID" value="TDT18307.1"/>
    <property type="molecule type" value="Genomic_DNA"/>
</dbReference>
<dbReference type="InterPro" id="IPR045778">
    <property type="entry name" value="DUF6204"/>
</dbReference>
<evidence type="ECO:0000313" key="2">
    <source>
        <dbReference type="Proteomes" id="UP000294558"/>
    </source>
</evidence>
<gene>
    <name evidence="1" type="ORF">BDK89_3926</name>
</gene>
<proteinExistence type="predicted"/>
<dbReference type="Pfam" id="PF19707">
    <property type="entry name" value="DUF6204"/>
    <property type="match status" value="1"/>
</dbReference>
<comment type="caution">
    <text evidence="1">The sequence shown here is derived from an EMBL/GenBank/DDBJ whole genome shotgun (WGS) entry which is preliminary data.</text>
</comment>
<sequence length="106" mass="11991">MSEQRVFRVTVRGRFHELTDRARRYLTGAQAEHDIFVSAFTPEGTFTYDDRILFFNLRYEIRADGPDAESDAVTEGLLEAEAFLTTMGFGYQGLSAKAADLSAMWP</sequence>
<name>A0A4R7I3S8_9ACTN</name>
<evidence type="ECO:0000313" key="1">
    <source>
        <dbReference type="EMBL" id="TDT18307.1"/>
    </source>
</evidence>